<dbReference type="EMBL" id="LJQN01000043">
    <property type="protein sequence ID" value="KPX57070.1"/>
    <property type="molecule type" value="Genomic_DNA"/>
</dbReference>
<comment type="caution">
    <text evidence="1">The sequence shown here is derived from an EMBL/GenBank/DDBJ whole genome shotgun (WGS) entry which is preliminary data.</text>
</comment>
<gene>
    <name evidence="1" type="ORF">ALO67_05224</name>
</gene>
<organism evidence="1 2">
    <name type="scientific">Pseudomonas amygdali pv. hibisci</name>
    <dbReference type="NCBI Taxonomy" id="251723"/>
    <lineage>
        <taxon>Bacteria</taxon>
        <taxon>Pseudomonadati</taxon>
        <taxon>Pseudomonadota</taxon>
        <taxon>Gammaproteobacteria</taxon>
        <taxon>Pseudomonadales</taxon>
        <taxon>Pseudomonadaceae</taxon>
        <taxon>Pseudomonas</taxon>
        <taxon>Pseudomonas amygdali</taxon>
    </lineage>
</organism>
<sequence length="42" mass="4861">MSGELVFDSGHLCYPGRRSFLTLRVGMQFVTLHVTQRFCDVR</sequence>
<dbReference type="AlphaFoldDB" id="A0AB34UAX4"/>
<proteinExistence type="predicted"/>
<protein>
    <submittedName>
        <fullName evidence="1">Uncharacterized protein</fullName>
    </submittedName>
</protein>
<evidence type="ECO:0000313" key="1">
    <source>
        <dbReference type="EMBL" id="KPX57070.1"/>
    </source>
</evidence>
<reference evidence="1 2" key="1">
    <citation type="submission" date="2015-09" db="EMBL/GenBank/DDBJ databases">
        <title>Genome announcement of multiple Pseudomonas syringae strains.</title>
        <authorList>
            <person name="Thakur S."/>
            <person name="Wang P.W."/>
            <person name="Gong Y."/>
            <person name="Weir B.S."/>
            <person name="Guttman D.S."/>
        </authorList>
    </citation>
    <scope>NUCLEOTIDE SEQUENCE [LARGE SCALE GENOMIC DNA]</scope>
    <source>
        <strain evidence="1 2">ICMP9623</strain>
    </source>
</reference>
<accession>A0AB34UAX4</accession>
<evidence type="ECO:0000313" key="2">
    <source>
        <dbReference type="Proteomes" id="UP000050545"/>
    </source>
</evidence>
<name>A0AB34UAX4_PSEA0</name>
<dbReference type="Proteomes" id="UP000050545">
    <property type="component" value="Unassembled WGS sequence"/>
</dbReference>